<name>A0A285NGS6_9HYPH</name>
<evidence type="ECO:0000313" key="4">
    <source>
        <dbReference type="EMBL" id="SNZ08478.1"/>
    </source>
</evidence>
<dbReference type="RefSeq" id="WP_097152824.1">
    <property type="nucleotide sequence ID" value="NZ_OBEL01000001.1"/>
</dbReference>
<dbReference type="Gene3D" id="3.10.580.10">
    <property type="entry name" value="CBS-domain"/>
    <property type="match status" value="1"/>
</dbReference>
<dbReference type="CDD" id="cd04623">
    <property type="entry name" value="CBS_pair_bac_euk"/>
    <property type="match status" value="1"/>
</dbReference>
<sequence length="142" mass="15478">MTVATILDRKGRDVFTLAPQTPISQIVDLLCEKKIGVVMLAEEGKLCGILSERDIVRALAKEGRDVLSQPASAHMTADVICCAENETVVSVMERMTAGRFRHMPVLEGDELIGLISIGDVVKHRIEQTEKEAADMRAYIAAG</sequence>
<dbReference type="Proteomes" id="UP000219439">
    <property type="component" value="Unassembled WGS sequence"/>
</dbReference>
<dbReference type="PROSITE" id="PS51371">
    <property type="entry name" value="CBS"/>
    <property type="match status" value="2"/>
</dbReference>
<dbReference type="OrthoDB" id="9807125at2"/>
<dbReference type="InterPro" id="IPR051257">
    <property type="entry name" value="Diverse_CBS-Domain"/>
</dbReference>
<reference evidence="4 5" key="1">
    <citation type="submission" date="2017-09" db="EMBL/GenBank/DDBJ databases">
        <authorList>
            <person name="Ehlers B."/>
            <person name="Leendertz F.H."/>
        </authorList>
    </citation>
    <scope>NUCLEOTIDE SEQUENCE [LARGE SCALE GENOMIC DNA]</scope>
    <source>
        <strain evidence="4 5">DSM 18289</strain>
    </source>
</reference>
<dbReference type="PANTHER" id="PTHR43080:SF2">
    <property type="entry name" value="CBS DOMAIN-CONTAINING PROTEIN"/>
    <property type="match status" value="1"/>
</dbReference>
<evidence type="ECO:0000259" key="3">
    <source>
        <dbReference type="PROSITE" id="PS51371"/>
    </source>
</evidence>
<organism evidence="4 5">
    <name type="scientific">Cohaesibacter gelatinilyticus</name>
    <dbReference type="NCBI Taxonomy" id="372072"/>
    <lineage>
        <taxon>Bacteria</taxon>
        <taxon>Pseudomonadati</taxon>
        <taxon>Pseudomonadota</taxon>
        <taxon>Alphaproteobacteria</taxon>
        <taxon>Hyphomicrobiales</taxon>
        <taxon>Cohaesibacteraceae</taxon>
    </lineage>
</organism>
<gene>
    <name evidence="4" type="ORF">SAMN06265368_1694</name>
</gene>
<evidence type="ECO:0000256" key="1">
    <source>
        <dbReference type="ARBA" id="ARBA00023122"/>
    </source>
</evidence>
<keyword evidence="1 2" id="KW-0129">CBS domain</keyword>
<dbReference type="PANTHER" id="PTHR43080">
    <property type="entry name" value="CBS DOMAIN-CONTAINING PROTEIN CBSX3, MITOCHONDRIAL"/>
    <property type="match status" value="1"/>
</dbReference>
<dbReference type="SUPFAM" id="SSF54631">
    <property type="entry name" value="CBS-domain pair"/>
    <property type="match status" value="1"/>
</dbReference>
<proteinExistence type="predicted"/>
<evidence type="ECO:0000313" key="5">
    <source>
        <dbReference type="Proteomes" id="UP000219439"/>
    </source>
</evidence>
<dbReference type="EMBL" id="OBEL01000001">
    <property type="protein sequence ID" value="SNZ08478.1"/>
    <property type="molecule type" value="Genomic_DNA"/>
</dbReference>
<keyword evidence="5" id="KW-1185">Reference proteome</keyword>
<evidence type="ECO:0000256" key="2">
    <source>
        <dbReference type="PROSITE-ProRule" id="PRU00703"/>
    </source>
</evidence>
<feature type="domain" description="CBS" evidence="3">
    <location>
        <begin position="7"/>
        <end position="66"/>
    </location>
</feature>
<dbReference type="InterPro" id="IPR046342">
    <property type="entry name" value="CBS_dom_sf"/>
</dbReference>
<dbReference type="AlphaFoldDB" id="A0A285NGS6"/>
<feature type="domain" description="CBS" evidence="3">
    <location>
        <begin position="75"/>
        <end position="131"/>
    </location>
</feature>
<dbReference type="SMART" id="SM00116">
    <property type="entry name" value="CBS"/>
    <property type="match status" value="2"/>
</dbReference>
<accession>A0A285NGS6</accession>
<protein>
    <submittedName>
        <fullName evidence="4">CBS domain-containing protein</fullName>
    </submittedName>
</protein>
<dbReference type="InterPro" id="IPR000644">
    <property type="entry name" value="CBS_dom"/>
</dbReference>
<dbReference type="InterPro" id="IPR044725">
    <property type="entry name" value="CBSX3_CBS_dom"/>
</dbReference>
<dbReference type="Pfam" id="PF00571">
    <property type="entry name" value="CBS"/>
    <property type="match status" value="2"/>
</dbReference>